<evidence type="ECO:0000313" key="2">
    <source>
        <dbReference type="Proteomes" id="UP001375539"/>
    </source>
</evidence>
<keyword evidence="2" id="KW-1185">Reference proteome</keyword>
<dbReference type="EMBL" id="JBBKAI010000002">
    <property type="protein sequence ID" value="MEJ8660567.1"/>
    <property type="molecule type" value="Genomic_DNA"/>
</dbReference>
<comment type="caution">
    <text evidence="1">The sequence shown here is derived from an EMBL/GenBank/DDBJ whole genome shotgun (WGS) entry which is preliminary data.</text>
</comment>
<protein>
    <submittedName>
        <fullName evidence="1">Cytochrome P450</fullName>
    </submittedName>
</protein>
<evidence type="ECO:0000313" key="1">
    <source>
        <dbReference type="EMBL" id="MEJ8660567.1"/>
    </source>
</evidence>
<proteinExistence type="predicted"/>
<reference evidence="1" key="1">
    <citation type="submission" date="2024-03" db="EMBL/GenBank/DDBJ databases">
        <title>Novel Streptomyces species of biotechnological and ecological value are a feature of Machair soil.</title>
        <authorList>
            <person name="Prole J.R."/>
            <person name="Goodfellow M."/>
            <person name="Allenby N."/>
            <person name="Ward A.C."/>
        </authorList>
    </citation>
    <scope>NUCLEOTIDE SEQUENCE</scope>
    <source>
        <strain evidence="1">MS1.AVA.4</strain>
    </source>
</reference>
<name>A0ACC6QQ22_9ACTN</name>
<organism evidence="1 2">
    <name type="scientific">Streptomyces pratisoli</name>
    <dbReference type="NCBI Taxonomy" id="3139917"/>
    <lineage>
        <taxon>Bacteria</taxon>
        <taxon>Bacillati</taxon>
        <taxon>Actinomycetota</taxon>
        <taxon>Actinomycetes</taxon>
        <taxon>Kitasatosporales</taxon>
        <taxon>Streptomycetaceae</taxon>
        <taxon>Streptomyces</taxon>
    </lineage>
</organism>
<accession>A0ACC6QQ22</accession>
<gene>
    <name evidence="1" type="ORF">WKI58_29300</name>
</gene>
<sequence length="444" mass="48482">MTSEPETVAAPGPGPQEDSTEAGSREDPAGPGPRGESAEAGPKEDEGDEDALFWSLDDLKALDFDPLLTTLLREEPVARIRLPFGEGTAWLVTRYDDVKQVTSDPRLSRRALAEREVTSGSPHAIAAKHAALNYTDPPHLNTLRRVVARAFTGRSMERLWPMARRRAESLLDGMERNGPPGDLMQHLHGPFPLSVVCDLLGLPEDERAGMTSWANVIMAPRLAPARSEEARATVRDVVVGLLDRRRTEPGEDLAGVLAAAVKDAEISDDEAVSLATAILVSGAHAVRNNSANMVYALLTHPEQLARLRAEPRMLPQAVEELLRYIPHRNGVGLPRIATEDLEVGGVRIRAGEAVYCSYLSANRDPAVFTDPHTLDLEREAVTHLSFGFGPHHCVGAMLARMESEVMIATLLDRYPRLALAVPPEEIAWEEGALIRGPKTLPVRW</sequence>
<dbReference type="Proteomes" id="UP001375539">
    <property type="component" value="Unassembled WGS sequence"/>
</dbReference>